<sequence>MANRYMELIYVYQSMLKRELTIDEIQFIKWIVAKEFDHQGILAADQTSDHSLQDAPLLCETI</sequence>
<gene>
    <name evidence="1" type="ORF">PBF_08363</name>
</gene>
<organism evidence="1 2">
    <name type="scientific">Cytobacillus firmus DS1</name>
    <dbReference type="NCBI Taxonomy" id="1307436"/>
    <lineage>
        <taxon>Bacteria</taxon>
        <taxon>Bacillati</taxon>
        <taxon>Bacillota</taxon>
        <taxon>Bacilli</taxon>
        <taxon>Bacillales</taxon>
        <taxon>Bacillaceae</taxon>
        <taxon>Cytobacillus</taxon>
    </lineage>
</organism>
<comment type="caution">
    <text evidence="1">The sequence shown here is derived from an EMBL/GenBank/DDBJ whole genome shotgun (WGS) entry which is preliminary data.</text>
</comment>
<reference evidence="2" key="1">
    <citation type="submission" date="2013-03" db="EMBL/GenBank/DDBJ databases">
        <title>Draft genome sequence of Bacillus firmus DS1.</title>
        <authorList>
            <person name="Peng D."/>
            <person name="Zhu L."/>
            <person name="Sun M."/>
        </authorList>
    </citation>
    <scope>NUCLEOTIDE SEQUENCE [LARGE SCALE GENOMIC DNA]</scope>
    <source>
        <strain evidence="2">DS1</strain>
    </source>
</reference>
<protein>
    <submittedName>
        <fullName evidence="1">Uncharacterized protein</fullName>
    </submittedName>
</protein>
<evidence type="ECO:0000313" key="2">
    <source>
        <dbReference type="Proteomes" id="UP000019270"/>
    </source>
</evidence>
<evidence type="ECO:0000313" key="1">
    <source>
        <dbReference type="EMBL" id="EWG11551.1"/>
    </source>
</evidence>
<dbReference type="RefSeq" id="WP_035329238.1">
    <property type="nucleotide sequence ID" value="NZ_APVL01000005.1"/>
</dbReference>
<dbReference type="EMBL" id="APVL01000005">
    <property type="protein sequence ID" value="EWG11551.1"/>
    <property type="molecule type" value="Genomic_DNA"/>
</dbReference>
<dbReference type="Proteomes" id="UP000019270">
    <property type="component" value="Unassembled WGS sequence"/>
</dbReference>
<dbReference type="PATRIC" id="fig|1307436.3.peg.1779"/>
<dbReference type="OrthoDB" id="2974590at2"/>
<dbReference type="AlphaFoldDB" id="W7L8K7"/>
<proteinExistence type="predicted"/>
<name>W7L8K7_CYTFI</name>
<reference evidence="1 2" key="2">
    <citation type="journal article" date="2016" name="Sci. Rep.">
        <title>A novel serine protease, Sep1, from Bacillus firmus DS-1 has nematicidal activity and degrades multiple intestinal-associated nematode proteins.</title>
        <authorList>
            <person name="Geng C."/>
            <person name="Nie X."/>
            <person name="Tang Z."/>
            <person name="Zhang Y."/>
            <person name="Lin J."/>
            <person name="Sun M."/>
            <person name="Peng D."/>
        </authorList>
    </citation>
    <scope>NUCLEOTIDE SEQUENCE [LARGE SCALE GENOMIC DNA]</scope>
    <source>
        <strain evidence="1 2">DS1</strain>
    </source>
</reference>
<accession>W7L8K7</accession>